<dbReference type="PANTHER" id="PTHR42998:SF1">
    <property type="entry name" value="TYPE I RESTRICTION ENZYME HINDI METHYLASE SUBUNIT"/>
    <property type="match status" value="1"/>
</dbReference>
<dbReference type="GO" id="GO:0009307">
    <property type="term" value="P:DNA restriction-modification system"/>
    <property type="evidence" value="ECO:0007669"/>
    <property type="project" value="UniProtKB-KW"/>
</dbReference>
<feature type="domain" description="DNA methylase adenine-specific" evidence="8">
    <location>
        <begin position="149"/>
        <end position="473"/>
    </location>
</feature>
<dbReference type="GO" id="GO:0032259">
    <property type="term" value="P:methylation"/>
    <property type="evidence" value="ECO:0007669"/>
    <property type="project" value="UniProtKB-KW"/>
</dbReference>
<evidence type="ECO:0000256" key="2">
    <source>
        <dbReference type="ARBA" id="ARBA00011900"/>
    </source>
</evidence>
<keyword evidence="4 10" id="KW-0808">Transferase</keyword>
<keyword evidence="5" id="KW-0949">S-adenosyl-L-methionine</keyword>
<dbReference type="EMBL" id="CP028941">
    <property type="protein sequence ID" value="QKM62941.1"/>
    <property type="molecule type" value="Genomic_DNA"/>
</dbReference>
<comment type="similarity">
    <text evidence="1">Belongs to the N(4)/N(6)-methyltransferase family.</text>
</comment>
<organism evidence="10 11">
    <name type="scientific">Polynucleobacter antarcticus</name>
    <dbReference type="NCBI Taxonomy" id="1743162"/>
    <lineage>
        <taxon>Bacteria</taxon>
        <taxon>Pseudomonadati</taxon>
        <taxon>Pseudomonadota</taxon>
        <taxon>Betaproteobacteria</taxon>
        <taxon>Burkholderiales</taxon>
        <taxon>Burkholderiaceae</taxon>
        <taxon>Polynucleobacter</taxon>
    </lineage>
</organism>
<dbReference type="PANTHER" id="PTHR42998">
    <property type="entry name" value="TYPE I RESTRICTION ENZYME HINDVIIP M PROTEIN-RELATED"/>
    <property type="match status" value="1"/>
</dbReference>
<dbReference type="Gene3D" id="1.20.1260.30">
    <property type="match status" value="1"/>
</dbReference>
<dbReference type="RefSeq" id="WP_173943100.1">
    <property type="nucleotide sequence ID" value="NZ_CP028941.1"/>
</dbReference>
<evidence type="ECO:0000259" key="8">
    <source>
        <dbReference type="Pfam" id="PF02384"/>
    </source>
</evidence>
<keyword evidence="3 10" id="KW-0489">Methyltransferase</keyword>
<accession>A0A6M9PRI6</accession>
<evidence type="ECO:0000256" key="1">
    <source>
        <dbReference type="ARBA" id="ARBA00006594"/>
    </source>
</evidence>
<keyword evidence="6" id="KW-0680">Restriction system</keyword>
<dbReference type="Proteomes" id="UP000500806">
    <property type="component" value="Chromosome"/>
</dbReference>
<dbReference type="Pfam" id="PF12161">
    <property type="entry name" value="HsdM_N"/>
    <property type="match status" value="1"/>
</dbReference>
<dbReference type="InterPro" id="IPR003356">
    <property type="entry name" value="DNA_methylase_A-5"/>
</dbReference>
<dbReference type="KEGG" id="pani:DCO16_07655"/>
<evidence type="ECO:0000259" key="9">
    <source>
        <dbReference type="Pfam" id="PF12161"/>
    </source>
</evidence>
<keyword evidence="11" id="KW-1185">Reference proteome</keyword>
<name>A0A6M9PRI6_9BURK</name>
<proteinExistence type="inferred from homology"/>
<evidence type="ECO:0000256" key="6">
    <source>
        <dbReference type="ARBA" id="ARBA00022747"/>
    </source>
</evidence>
<protein>
    <recommendedName>
        <fullName evidence="2">site-specific DNA-methyltransferase (adenine-specific)</fullName>
        <ecNumber evidence="2">2.1.1.72</ecNumber>
    </recommendedName>
</protein>
<dbReference type="InterPro" id="IPR029063">
    <property type="entry name" value="SAM-dependent_MTases_sf"/>
</dbReference>
<dbReference type="Pfam" id="PF02384">
    <property type="entry name" value="N6_Mtase"/>
    <property type="match status" value="1"/>
</dbReference>
<evidence type="ECO:0000256" key="4">
    <source>
        <dbReference type="ARBA" id="ARBA00022679"/>
    </source>
</evidence>
<evidence type="ECO:0000256" key="5">
    <source>
        <dbReference type="ARBA" id="ARBA00022691"/>
    </source>
</evidence>
<evidence type="ECO:0000313" key="11">
    <source>
        <dbReference type="Proteomes" id="UP000500806"/>
    </source>
</evidence>
<evidence type="ECO:0000256" key="7">
    <source>
        <dbReference type="ARBA" id="ARBA00047942"/>
    </source>
</evidence>
<dbReference type="REBASE" id="395925">
    <property type="entry name" value="M.PspW16ORF7655P"/>
</dbReference>
<dbReference type="AlphaFoldDB" id="A0A6M9PRI6"/>
<dbReference type="InterPro" id="IPR038333">
    <property type="entry name" value="T1MK-like_N_sf"/>
</dbReference>
<dbReference type="GO" id="GO:0009007">
    <property type="term" value="F:site-specific DNA-methyltransferase (adenine-specific) activity"/>
    <property type="evidence" value="ECO:0007669"/>
    <property type="project" value="UniProtKB-EC"/>
</dbReference>
<feature type="domain" description="N6 adenine-specific DNA methyltransferase N-terminal" evidence="9">
    <location>
        <begin position="10"/>
        <end position="127"/>
    </location>
</feature>
<sequence length="580" mass="67027">MAKEKKVKSIEETLWDSANKLRGSVESAEYKHVVLGLIFLKFASDKFEEHRKALIAKGQEKYIEMPEFYNQNNVFFLNEASRWSYIIKNAKQNDIALKIDTALHNIEKANKALKGALPDNYFSRLGLDLTKLASLLDTINEINTLEDRERDIVGRVYEYFLKKFAIAEGKGKGEFYTPKTIVNLIAEMIEPYKGIIYDPACGSGGMFVQSIKFIESHHGNKKEVSIYGQEYTNTTYKLAKMNLAIRGINAALGEKAADTFADDQHKDLKADYIMANPPFNQKDWRGENELLNDPRWRGYDVPPKSNANYGWILNIVSKLSENGVAGFILANGALSGGGEEYKIRRKLIENDLVEAILIIPRDTFYTTDISVTLWILNKNKKSRNVKVNGREKKYRNREREILFMDLRRQGTEYDKQFIEILPEDISKITENYHNWQQESFKDDYKDIPEYCYSANYEEIVKNDFSLVPSKYIPFVDKDSEIDFEVEMKRVQSTFKKLISEEKNLKQPCKKHLKVWAMSYRRIGDFIRLIDDRNSDLAVTNLLGINISKNFMPSVANTNGVDLSKYKKIKESVCNKCNARW</sequence>
<dbReference type="EC" id="2.1.1.72" evidence="2"/>
<comment type="catalytic activity">
    <reaction evidence="7">
        <text>a 2'-deoxyadenosine in DNA + S-adenosyl-L-methionine = an N(6)-methyl-2'-deoxyadenosine in DNA + S-adenosyl-L-homocysteine + H(+)</text>
        <dbReference type="Rhea" id="RHEA:15197"/>
        <dbReference type="Rhea" id="RHEA-COMP:12418"/>
        <dbReference type="Rhea" id="RHEA-COMP:12419"/>
        <dbReference type="ChEBI" id="CHEBI:15378"/>
        <dbReference type="ChEBI" id="CHEBI:57856"/>
        <dbReference type="ChEBI" id="CHEBI:59789"/>
        <dbReference type="ChEBI" id="CHEBI:90615"/>
        <dbReference type="ChEBI" id="CHEBI:90616"/>
        <dbReference type="EC" id="2.1.1.72"/>
    </reaction>
</comment>
<evidence type="ECO:0000313" key="10">
    <source>
        <dbReference type="EMBL" id="QKM62941.1"/>
    </source>
</evidence>
<evidence type="ECO:0000256" key="3">
    <source>
        <dbReference type="ARBA" id="ARBA00022603"/>
    </source>
</evidence>
<dbReference type="InterPro" id="IPR022749">
    <property type="entry name" value="D12N6_MeTrfase_N"/>
</dbReference>
<dbReference type="Gene3D" id="3.40.50.150">
    <property type="entry name" value="Vaccinia Virus protein VP39"/>
    <property type="match status" value="1"/>
</dbReference>
<dbReference type="GO" id="GO:0003677">
    <property type="term" value="F:DNA binding"/>
    <property type="evidence" value="ECO:0007669"/>
    <property type="project" value="InterPro"/>
</dbReference>
<gene>
    <name evidence="10" type="ORF">DCO16_07655</name>
</gene>
<dbReference type="InterPro" id="IPR052916">
    <property type="entry name" value="Type-I_RE_MTase_Subunit"/>
</dbReference>
<dbReference type="SUPFAM" id="SSF53335">
    <property type="entry name" value="S-adenosyl-L-methionine-dependent methyltransferases"/>
    <property type="match status" value="1"/>
</dbReference>
<reference evidence="10 11" key="1">
    <citation type="submission" date="2018-04" db="EMBL/GenBank/DDBJ databases">
        <title>Polynucleobacter sp. LimPoW16 genome.</title>
        <authorList>
            <person name="Hahn M.W."/>
        </authorList>
    </citation>
    <scope>NUCLEOTIDE SEQUENCE [LARGE SCALE GENOMIC DNA]</scope>
    <source>
        <strain evidence="10 11">LimPoW16</strain>
    </source>
</reference>
<dbReference type="PRINTS" id="PR00507">
    <property type="entry name" value="N12N6MTFRASE"/>
</dbReference>
<dbReference type="GO" id="GO:0008170">
    <property type="term" value="F:N-methyltransferase activity"/>
    <property type="evidence" value="ECO:0007669"/>
    <property type="project" value="InterPro"/>
</dbReference>